<dbReference type="PANTHER" id="PTHR43836:SF8">
    <property type="entry name" value="PUTATIVE (AFU_ORTHOLOGUE AFUA_5G06990)-RELATED"/>
    <property type="match status" value="1"/>
</dbReference>
<evidence type="ECO:0000256" key="2">
    <source>
        <dbReference type="ARBA" id="ARBA00022603"/>
    </source>
</evidence>
<keyword evidence="5" id="KW-0128">Catecholamine metabolism</keyword>
<keyword evidence="4" id="KW-0949">S-adenosyl-L-methionine</keyword>
<dbReference type="InterPro" id="IPR002935">
    <property type="entry name" value="SAM_O-MeTrfase"/>
</dbReference>
<dbReference type="SUPFAM" id="SSF53335">
    <property type="entry name" value="S-adenosyl-L-methionine-dependent methyltransferases"/>
    <property type="match status" value="1"/>
</dbReference>
<evidence type="ECO:0000256" key="4">
    <source>
        <dbReference type="ARBA" id="ARBA00022691"/>
    </source>
</evidence>
<protein>
    <recommendedName>
        <fullName evidence="1">catechol O-methyltransferase</fullName>
        <ecNumber evidence="1">2.1.1.6</ecNumber>
    </recommendedName>
</protein>
<evidence type="ECO:0000256" key="3">
    <source>
        <dbReference type="ARBA" id="ARBA00022679"/>
    </source>
</evidence>
<organism evidence="8 9">
    <name type="scientific">Coccidioides immitis RMSCC 3703</name>
    <dbReference type="NCBI Taxonomy" id="454286"/>
    <lineage>
        <taxon>Eukaryota</taxon>
        <taxon>Fungi</taxon>
        <taxon>Dikarya</taxon>
        <taxon>Ascomycota</taxon>
        <taxon>Pezizomycotina</taxon>
        <taxon>Eurotiomycetes</taxon>
        <taxon>Eurotiomycetidae</taxon>
        <taxon>Onygenales</taxon>
        <taxon>Onygenaceae</taxon>
        <taxon>Coccidioides</taxon>
    </lineage>
</organism>
<dbReference type="Pfam" id="PF01596">
    <property type="entry name" value="Methyltransf_3"/>
    <property type="match status" value="1"/>
</dbReference>
<name>A0A0J8TZ20_COCIT</name>
<comment type="similarity">
    <text evidence="6">Belongs to the class I-like SAM-binding methyltransferase superfamily. Cation-dependent O-methyltransferase family.</text>
</comment>
<dbReference type="AlphaFoldDB" id="A0A0J8TZ20"/>
<dbReference type="Proteomes" id="UP000054559">
    <property type="component" value="Unassembled WGS sequence"/>
</dbReference>
<dbReference type="STRING" id="454286.A0A0J8TZ20"/>
<dbReference type="PANTHER" id="PTHR43836">
    <property type="entry name" value="CATECHOL O-METHYLTRANSFERASE 1-RELATED"/>
    <property type="match status" value="1"/>
</dbReference>
<evidence type="ECO:0000256" key="7">
    <source>
        <dbReference type="SAM" id="MobiDB-lite"/>
    </source>
</evidence>
<gene>
    <name evidence="8" type="ORF">CISG_07673</name>
</gene>
<dbReference type="PROSITE" id="PS51682">
    <property type="entry name" value="SAM_OMT_I"/>
    <property type="match status" value="1"/>
</dbReference>
<evidence type="ECO:0000256" key="5">
    <source>
        <dbReference type="ARBA" id="ARBA00022939"/>
    </source>
</evidence>
<dbReference type="Gene3D" id="3.40.50.150">
    <property type="entry name" value="Vaccinia Virus protein VP39"/>
    <property type="match status" value="1"/>
</dbReference>
<dbReference type="GO" id="GO:0006584">
    <property type="term" value="P:catecholamine metabolic process"/>
    <property type="evidence" value="ECO:0007669"/>
    <property type="project" value="UniProtKB-KW"/>
</dbReference>
<dbReference type="GO" id="GO:0032259">
    <property type="term" value="P:methylation"/>
    <property type="evidence" value="ECO:0007669"/>
    <property type="project" value="UniProtKB-KW"/>
</dbReference>
<keyword evidence="3 8" id="KW-0808">Transferase</keyword>
<evidence type="ECO:0000256" key="1">
    <source>
        <dbReference type="ARBA" id="ARBA00012880"/>
    </source>
</evidence>
<keyword evidence="2 8" id="KW-0489">Methyltransferase</keyword>
<dbReference type="EMBL" id="DS268172">
    <property type="protein sequence ID" value="KMU79242.1"/>
    <property type="molecule type" value="Genomic_DNA"/>
</dbReference>
<accession>A0A0J8TZ20</accession>
<feature type="region of interest" description="Disordered" evidence="7">
    <location>
        <begin position="1"/>
        <end position="20"/>
    </location>
</feature>
<dbReference type="InterPro" id="IPR029063">
    <property type="entry name" value="SAM-dependent_MTases_sf"/>
</dbReference>
<proteinExistence type="inferred from homology"/>
<evidence type="ECO:0000256" key="6">
    <source>
        <dbReference type="ARBA" id="ARBA00023453"/>
    </source>
</evidence>
<evidence type="ECO:0000313" key="9">
    <source>
        <dbReference type="Proteomes" id="UP000054559"/>
    </source>
</evidence>
<dbReference type="EC" id="2.1.1.6" evidence="1"/>
<sequence>MMENGPPSEEYYLPRDSRQRRPDDRREIELLHYVYSRPNLEELRGCPEKVLGAIDEFGKKKAYLMNVGQRKGKIVTSLIEEVKPQVMIELGSYVGYSAILFGDALRRVGGKKYYTLEKSPEYAAVANMLLDLAGLRDFVKVLVGSSDVLLHKLCTTGEIITIELMFLDHFKPAYTTDLKLCEQLGMVAAGTVLAADNMIMPGNPVYLDYVRSSVETKRSKAKTSPSGYEIFSQNIMSWYVDKDAKPAFDAVGNPNLIYESRLAESFEPSGEPKMDYFTSRRRDADFAAFLQLAKPS</sequence>
<dbReference type="OrthoDB" id="186626at2759"/>
<dbReference type="GO" id="GO:0008171">
    <property type="term" value="F:O-methyltransferase activity"/>
    <property type="evidence" value="ECO:0007669"/>
    <property type="project" value="InterPro"/>
</dbReference>
<evidence type="ECO:0000313" key="8">
    <source>
        <dbReference type="EMBL" id="KMU79242.1"/>
    </source>
</evidence>
<reference evidence="9" key="1">
    <citation type="journal article" date="2010" name="Genome Res.">
        <title>Population genomic sequencing of Coccidioides fungi reveals recent hybridization and transposon control.</title>
        <authorList>
            <person name="Neafsey D.E."/>
            <person name="Barker B.M."/>
            <person name="Sharpton T.J."/>
            <person name="Stajich J.E."/>
            <person name="Park D.J."/>
            <person name="Whiston E."/>
            <person name="Hung C.-Y."/>
            <person name="McMahan C."/>
            <person name="White J."/>
            <person name="Sykes S."/>
            <person name="Heiman D."/>
            <person name="Young S."/>
            <person name="Zeng Q."/>
            <person name="Abouelleil A."/>
            <person name="Aftuck L."/>
            <person name="Bessette D."/>
            <person name="Brown A."/>
            <person name="FitzGerald M."/>
            <person name="Lui A."/>
            <person name="Macdonald J.P."/>
            <person name="Priest M."/>
            <person name="Orbach M.J."/>
            <person name="Galgiani J.N."/>
            <person name="Kirkland T.N."/>
            <person name="Cole G.T."/>
            <person name="Birren B.W."/>
            <person name="Henn M.R."/>
            <person name="Taylor J.W."/>
            <person name="Rounsley S.D."/>
        </authorList>
    </citation>
    <scope>NUCLEOTIDE SEQUENCE [LARGE SCALE GENOMIC DNA]</scope>
    <source>
        <strain evidence="9">RMSCC 3703</strain>
    </source>
</reference>